<dbReference type="Pfam" id="PF08327">
    <property type="entry name" value="AHSA1"/>
    <property type="match status" value="1"/>
</dbReference>
<dbReference type="EMBL" id="CP011071">
    <property type="protein sequence ID" value="AKA34099.1"/>
    <property type="molecule type" value="Genomic_DNA"/>
</dbReference>
<dbReference type="RefSeq" id="WP_045800904.1">
    <property type="nucleotide sequence ID" value="NZ_CP011071.1"/>
</dbReference>
<proteinExistence type="inferred from homology"/>
<dbReference type="InterPro" id="IPR013538">
    <property type="entry name" value="ASHA1/2-like_C"/>
</dbReference>
<dbReference type="STRING" id="516051.VC82_418"/>
<protein>
    <submittedName>
        <fullName evidence="3">Activator of Hsp90 ATPase 1 family protein</fullName>
    </submittedName>
</protein>
<gene>
    <name evidence="3" type="ORF">VC82_418</name>
</gene>
<dbReference type="Gene3D" id="3.30.530.20">
    <property type="match status" value="1"/>
</dbReference>
<evidence type="ECO:0000313" key="4">
    <source>
        <dbReference type="Proteomes" id="UP000032726"/>
    </source>
</evidence>
<evidence type="ECO:0000259" key="2">
    <source>
        <dbReference type="Pfam" id="PF08327"/>
    </source>
</evidence>
<name>A0A0D5YQB1_9FLAO</name>
<feature type="domain" description="Activator of Hsp90 ATPase homologue 1/2-like C-terminal" evidence="2">
    <location>
        <begin position="16"/>
        <end position="142"/>
    </location>
</feature>
<evidence type="ECO:0000313" key="3">
    <source>
        <dbReference type="EMBL" id="AKA34099.1"/>
    </source>
</evidence>
<dbReference type="AlphaFoldDB" id="A0A0D5YQB1"/>
<organism evidence="3 4">
    <name type="scientific">Flagellimonas lutaonensis</name>
    <dbReference type="NCBI Taxonomy" id="516051"/>
    <lineage>
        <taxon>Bacteria</taxon>
        <taxon>Pseudomonadati</taxon>
        <taxon>Bacteroidota</taxon>
        <taxon>Flavobacteriia</taxon>
        <taxon>Flavobacteriales</taxon>
        <taxon>Flavobacteriaceae</taxon>
        <taxon>Flagellimonas</taxon>
    </lineage>
</organism>
<keyword evidence="4" id="KW-1185">Reference proteome</keyword>
<comment type="similarity">
    <text evidence="1">Belongs to the AHA1 family.</text>
</comment>
<reference evidence="3 4" key="1">
    <citation type="submission" date="2015-03" db="EMBL/GenBank/DDBJ databases">
        <title>Complete genome sequence of Muricauda lutaonensis CC-HSB-11T, isolated from a coastal hot spring.</title>
        <authorList>
            <person name="Kim K.M."/>
        </authorList>
    </citation>
    <scope>NUCLEOTIDE SEQUENCE [LARGE SCALE GENOMIC DNA]</scope>
    <source>
        <strain evidence="3 4">CC-HSB-11</strain>
    </source>
</reference>
<dbReference type="KEGG" id="mlt:VC82_418"/>
<dbReference type="HOGENOM" id="CLU_108923_9_0_10"/>
<dbReference type="CDD" id="cd07814">
    <property type="entry name" value="SRPBCC_CalC_Aha1-like"/>
    <property type="match status" value="1"/>
</dbReference>
<dbReference type="Proteomes" id="UP000032726">
    <property type="component" value="Chromosome"/>
</dbReference>
<accession>A0A0D5YQB1</accession>
<evidence type="ECO:0000256" key="1">
    <source>
        <dbReference type="ARBA" id="ARBA00006817"/>
    </source>
</evidence>
<dbReference type="OrthoDB" id="384974at2"/>
<sequence>MKTTDPPIIIEKNIEVSKDQLWKALTDPGQMRQWFFENIPDFRPVVGFETEFPVVSDGKTFTHLWQVTEAKPHEKISYRWRYAEYGGDSVVHFQINGSGDDCQLQLTLEILKAFPQDIAEFKRESGIAGWNYFLDRLKIYLEAS</sequence>
<dbReference type="InterPro" id="IPR023393">
    <property type="entry name" value="START-like_dom_sf"/>
</dbReference>
<dbReference type="SUPFAM" id="SSF55961">
    <property type="entry name" value="Bet v1-like"/>
    <property type="match status" value="1"/>
</dbReference>